<name>A0A7C8ZM73_OPUST</name>
<protein>
    <submittedName>
        <fullName evidence="1">Uncharacterized protein</fullName>
    </submittedName>
</protein>
<dbReference type="EMBL" id="GISG01148107">
    <property type="protein sequence ID" value="MBA4646798.1"/>
    <property type="molecule type" value="Transcribed_RNA"/>
</dbReference>
<reference evidence="1" key="2">
    <citation type="submission" date="2020-07" db="EMBL/GenBank/DDBJ databases">
        <authorList>
            <person name="Vera ALvarez R."/>
            <person name="Arias-Moreno D.M."/>
            <person name="Jimenez-Jacinto V."/>
            <person name="Jimenez-Bremont J.F."/>
            <person name="Swaminathan K."/>
            <person name="Moose S.P."/>
            <person name="Guerrero-Gonzalez M.L."/>
            <person name="Marino-Ramirez L."/>
            <person name="Landsman D."/>
            <person name="Rodriguez-Kessler M."/>
            <person name="Delgado-Sanchez P."/>
        </authorList>
    </citation>
    <scope>NUCLEOTIDE SEQUENCE</scope>
    <source>
        <tissue evidence="1">Cladode</tissue>
    </source>
</reference>
<dbReference type="AlphaFoldDB" id="A0A7C8ZM73"/>
<sequence>MTDAGPQDEGDMAVATMRFNTWLLMPFYCTYHHITLLTKMAFFREALWEPLIVLAVVINHVLVPHPSELVLARTIKPSDHQAVVCSRAARGSSSSPNSNTSFGPEIPIGCSEGGLPPIRLDPAPLGCPLIRVPYARVQLHCPQLCEWYPHCLPVLVLPYWYPIY</sequence>
<accession>A0A7C8ZM73</accession>
<evidence type="ECO:0000313" key="1">
    <source>
        <dbReference type="EMBL" id="MBA4646798.1"/>
    </source>
</evidence>
<proteinExistence type="predicted"/>
<reference evidence="1" key="1">
    <citation type="journal article" date="2013" name="J. Plant Res.">
        <title>Effect of fungi and light on seed germination of three Opuntia species from semiarid lands of central Mexico.</title>
        <authorList>
            <person name="Delgado-Sanchez P."/>
            <person name="Jimenez-Bremont J.F."/>
            <person name="Guerrero-Gonzalez Mde L."/>
            <person name="Flores J."/>
        </authorList>
    </citation>
    <scope>NUCLEOTIDE SEQUENCE</scope>
    <source>
        <tissue evidence="1">Cladode</tissue>
    </source>
</reference>
<organism evidence="1">
    <name type="scientific">Opuntia streptacantha</name>
    <name type="common">Prickly pear cactus</name>
    <name type="synonym">Opuntia cardona</name>
    <dbReference type="NCBI Taxonomy" id="393608"/>
    <lineage>
        <taxon>Eukaryota</taxon>
        <taxon>Viridiplantae</taxon>
        <taxon>Streptophyta</taxon>
        <taxon>Embryophyta</taxon>
        <taxon>Tracheophyta</taxon>
        <taxon>Spermatophyta</taxon>
        <taxon>Magnoliopsida</taxon>
        <taxon>eudicotyledons</taxon>
        <taxon>Gunneridae</taxon>
        <taxon>Pentapetalae</taxon>
        <taxon>Caryophyllales</taxon>
        <taxon>Cactineae</taxon>
        <taxon>Cactaceae</taxon>
        <taxon>Opuntioideae</taxon>
        <taxon>Opuntia</taxon>
    </lineage>
</organism>